<reference evidence="2 3" key="2">
    <citation type="journal article" date="2014" name="J. Gen. Appl. Microbiol.">
        <title>The early diverging ascomycetous budding yeast Saitoella complicata has three histone deacetylases belonging to the Clr6, Hos2, and Rpd3 lineages.</title>
        <authorList>
            <person name="Nishida H."/>
            <person name="Matsumoto T."/>
            <person name="Kondo S."/>
            <person name="Hamamoto M."/>
            <person name="Yoshikawa H."/>
        </authorList>
    </citation>
    <scope>NUCLEOTIDE SEQUENCE [LARGE SCALE GENOMIC DNA]</scope>
    <source>
        <strain evidence="2 3">NRRL Y-17804</strain>
    </source>
</reference>
<feature type="region of interest" description="Disordered" evidence="1">
    <location>
        <begin position="129"/>
        <end position="185"/>
    </location>
</feature>
<feature type="compositionally biased region" description="Low complexity" evidence="1">
    <location>
        <begin position="146"/>
        <end position="156"/>
    </location>
</feature>
<name>A0A0E9NS66_SAICN</name>
<feature type="compositionally biased region" description="Polar residues" evidence="1">
    <location>
        <begin position="85"/>
        <end position="100"/>
    </location>
</feature>
<proteinExistence type="predicted"/>
<dbReference type="Proteomes" id="UP000033140">
    <property type="component" value="Unassembled WGS sequence"/>
</dbReference>
<gene>
    <name evidence="2" type="ORF">G7K_6686-t1</name>
</gene>
<feature type="region of interest" description="Disordered" evidence="1">
    <location>
        <begin position="1"/>
        <end position="26"/>
    </location>
</feature>
<evidence type="ECO:0000313" key="3">
    <source>
        <dbReference type="Proteomes" id="UP000033140"/>
    </source>
</evidence>
<organism evidence="2 3">
    <name type="scientific">Saitoella complicata (strain BCRC 22490 / CBS 7301 / JCM 7358 / NBRC 10748 / NRRL Y-17804)</name>
    <dbReference type="NCBI Taxonomy" id="698492"/>
    <lineage>
        <taxon>Eukaryota</taxon>
        <taxon>Fungi</taxon>
        <taxon>Dikarya</taxon>
        <taxon>Ascomycota</taxon>
        <taxon>Taphrinomycotina</taxon>
        <taxon>Taphrinomycotina incertae sedis</taxon>
        <taxon>Saitoella</taxon>
    </lineage>
</organism>
<sequence length="337" mass="36719">MSTHEAFTAAGPLAKSSAPQGRPERTRIVLHPTAALITRQSAQKNFNLAASPRDRVTQRANGCPAADAVTGERERGRGSKPRSDACSSARSLHQLESSSARPLHQLKSPHPSARLHIKTIMAASPAPEIPTLFGAAPSQTTPAAQSTNNNTTTSSSGIEVGPESQSDPAPKDPTNMHEREWNRQSMRDVVTSIAILMDSEGRSKSQREKWLPLTEIFNKHPNNDRSVNAIRCKTVAMGKIKKDKFIELLSDSQSADWSPEKVSDYYDLLNTFLCVPEKQSTPKKNEGASHPEPSNNEEDESDDAAFNNSPRAMSPPTIFEIAQTLMTDSAQTLMNPS</sequence>
<feature type="region of interest" description="Disordered" evidence="1">
    <location>
        <begin position="279"/>
        <end position="318"/>
    </location>
</feature>
<evidence type="ECO:0008006" key="4">
    <source>
        <dbReference type="Google" id="ProtNLM"/>
    </source>
</evidence>
<feature type="compositionally biased region" description="Basic and acidic residues" evidence="1">
    <location>
        <begin position="70"/>
        <end position="83"/>
    </location>
</feature>
<reference evidence="2 3" key="1">
    <citation type="journal article" date="2011" name="J. Gen. Appl. Microbiol.">
        <title>Draft genome sequencing of the enigmatic yeast Saitoella complicata.</title>
        <authorList>
            <person name="Nishida H."/>
            <person name="Hamamoto M."/>
            <person name="Sugiyama J."/>
        </authorList>
    </citation>
    <scope>NUCLEOTIDE SEQUENCE [LARGE SCALE GENOMIC DNA]</scope>
    <source>
        <strain evidence="2 3">NRRL Y-17804</strain>
    </source>
</reference>
<protein>
    <recommendedName>
        <fullName evidence="4">Myb/SANT-like domain-containing protein</fullName>
    </recommendedName>
</protein>
<dbReference type="EMBL" id="BACD03000076">
    <property type="protein sequence ID" value="GAO52613.1"/>
    <property type="molecule type" value="Genomic_DNA"/>
</dbReference>
<feature type="region of interest" description="Disordered" evidence="1">
    <location>
        <begin position="49"/>
        <end position="109"/>
    </location>
</feature>
<evidence type="ECO:0000256" key="1">
    <source>
        <dbReference type="SAM" id="MobiDB-lite"/>
    </source>
</evidence>
<accession>A0A0E9NS66</accession>
<feature type="compositionally biased region" description="Basic and acidic residues" evidence="1">
    <location>
        <begin position="174"/>
        <end position="185"/>
    </location>
</feature>
<comment type="caution">
    <text evidence="2">The sequence shown here is derived from an EMBL/GenBank/DDBJ whole genome shotgun (WGS) entry which is preliminary data.</text>
</comment>
<keyword evidence="3" id="KW-1185">Reference proteome</keyword>
<reference evidence="2 3" key="3">
    <citation type="journal article" date="2015" name="Genome Announc.">
        <title>Draft Genome Sequence of the Archiascomycetous Yeast Saitoella complicata.</title>
        <authorList>
            <person name="Yamauchi K."/>
            <person name="Kondo S."/>
            <person name="Hamamoto M."/>
            <person name="Takahashi Y."/>
            <person name="Ogura Y."/>
            <person name="Hayashi T."/>
            <person name="Nishida H."/>
        </authorList>
    </citation>
    <scope>NUCLEOTIDE SEQUENCE [LARGE SCALE GENOMIC DNA]</scope>
    <source>
        <strain evidence="2 3">NRRL Y-17804</strain>
    </source>
</reference>
<evidence type="ECO:0000313" key="2">
    <source>
        <dbReference type="EMBL" id="GAO52613.1"/>
    </source>
</evidence>
<dbReference type="AlphaFoldDB" id="A0A0E9NS66"/>